<dbReference type="AlphaFoldDB" id="A0A8W8IW47"/>
<evidence type="ECO:0000313" key="8">
    <source>
        <dbReference type="Proteomes" id="UP000005408"/>
    </source>
</evidence>
<dbReference type="SMART" id="SM00181">
    <property type="entry name" value="EGF"/>
    <property type="match status" value="1"/>
</dbReference>
<comment type="caution">
    <text evidence="4">Lacks conserved residue(s) required for the propagation of feature annotation.</text>
</comment>
<evidence type="ECO:0000313" key="7">
    <source>
        <dbReference type="EnsemblMetazoa" id="G15661.1:cds"/>
    </source>
</evidence>
<name>A0A8W8IW47_MAGGI</name>
<dbReference type="SUPFAM" id="SSF82671">
    <property type="entry name" value="SEA domain"/>
    <property type="match status" value="1"/>
</dbReference>
<proteinExistence type="predicted"/>
<dbReference type="Gene3D" id="2.10.25.10">
    <property type="entry name" value="Laminin"/>
    <property type="match status" value="1"/>
</dbReference>
<dbReference type="Gene3D" id="3.30.70.960">
    <property type="entry name" value="SEA domain"/>
    <property type="match status" value="1"/>
</dbReference>
<dbReference type="OrthoDB" id="6113236at2759"/>
<dbReference type="InterPro" id="IPR000742">
    <property type="entry name" value="EGF"/>
</dbReference>
<evidence type="ECO:0000256" key="1">
    <source>
        <dbReference type="ARBA" id="ARBA00022536"/>
    </source>
</evidence>
<reference evidence="7" key="1">
    <citation type="submission" date="2022-08" db="UniProtKB">
        <authorList>
            <consortium name="EnsemblMetazoa"/>
        </authorList>
    </citation>
    <scope>IDENTIFICATION</scope>
    <source>
        <strain evidence="7">05x7-T-G4-1.051#20</strain>
    </source>
</reference>
<accession>A0A8W8IW47</accession>
<keyword evidence="1 4" id="KW-0245">EGF-like domain</keyword>
<organism evidence="7 8">
    <name type="scientific">Magallana gigas</name>
    <name type="common">Pacific oyster</name>
    <name type="synonym">Crassostrea gigas</name>
    <dbReference type="NCBI Taxonomy" id="29159"/>
    <lineage>
        <taxon>Eukaryota</taxon>
        <taxon>Metazoa</taxon>
        <taxon>Spiralia</taxon>
        <taxon>Lophotrochozoa</taxon>
        <taxon>Mollusca</taxon>
        <taxon>Bivalvia</taxon>
        <taxon>Autobranchia</taxon>
        <taxon>Pteriomorphia</taxon>
        <taxon>Ostreida</taxon>
        <taxon>Ostreoidea</taxon>
        <taxon>Ostreidae</taxon>
        <taxon>Magallana</taxon>
    </lineage>
</organism>
<keyword evidence="8" id="KW-1185">Reference proteome</keyword>
<dbReference type="PROSITE" id="PS50024">
    <property type="entry name" value="SEA"/>
    <property type="match status" value="1"/>
</dbReference>
<feature type="domain" description="SEA" evidence="5">
    <location>
        <begin position="24"/>
        <end position="143"/>
    </location>
</feature>
<dbReference type="PANTHER" id="PTHR24049">
    <property type="entry name" value="CRUMBS FAMILY MEMBER"/>
    <property type="match status" value="1"/>
</dbReference>
<evidence type="ECO:0008006" key="9">
    <source>
        <dbReference type="Google" id="ProtNLM"/>
    </source>
</evidence>
<feature type="domain" description="EGF-like" evidence="6">
    <location>
        <begin position="162"/>
        <end position="199"/>
    </location>
</feature>
<evidence type="ECO:0000256" key="3">
    <source>
        <dbReference type="ARBA" id="ARBA00023157"/>
    </source>
</evidence>
<feature type="disulfide bond" evidence="4">
    <location>
        <begin position="189"/>
        <end position="198"/>
    </location>
</feature>
<dbReference type="PROSITE" id="PS00022">
    <property type="entry name" value="EGF_1"/>
    <property type="match status" value="1"/>
</dbReference>
<dbReference type="InterPro" id="IPR000082">
    <property type="entry name" value="SEA_dom"/>
</dbReference>
<evidence type="ECO:0000256" key="2">
    <source>
        <dbReference type="ARBA" id="ARBA00022737"/>
    </source>
</evidence>
<sequence>MIIAVLAAIAVILGITLYFLYHRAIIRAHINFTIYNRNFTDAMDNHTSADFKNIAEPLCDEMDRYFFTSEFKYFYLQCKVHDLTDNAGKVGVYFSVDFLDNIYTQNVKVIQDIILKKSGRLVKDNALFLVIREFLVYIKSFSIRLEKIPTDGPIHLPRIPYYDDKCSEEPCQNNATCVSNGYTVYQCECTKGWKGKHCEVDVNECTKYPLPQQWKMH</sequence>
<dbReference type="Proteomes" id="UP000005408">
    <property type="component" value="Unassembled WGS sequence"/>
</dbReference>
<keyword evidence="2" id="KW-0677">Repeat</keyword>
<evidence type="ECO:0000259" key="5">
    <source>
        <dbReference type="PROSITE" id="PS50024"/>
    </source>
</evidence>
<dbReference type="EnsemblMetazoa" id="G15661.1">
    <property type="protein sequence ID" value="G15661.1:cds"/>
    <property type="gene ID" value="G15661"/>
</dbReference>
<dbReference type="CDD" id="cd00054">
    <property type="entry name" value="EGF_CA"/>
    <property type="match status" value="1"/>
</dbReference>
<evidence type="ECO:0000259" key="6">
    <source>
        <dbReference type="PROSITE" id="PS50026"/>
    </source>
</evidence>
<evidence type="ECO:0000256" key="4">
    <source>
        <dbReference type="PROSITE-ProRule" id="PRU00076"/>
    </source>
</evidence>
<dbReference type="PROSITE" id="PS50026">
    <property type="entry name" value="EGF_3"/>
    <property type="match status" value="1"/>
</dbReference>
<protein>
    <recommendedName>
        <fullName evidence="9">EGF-like domain-containing protein</fullName>
    </recommendedName>
</protein>
<dbReference type="PROSITE" id="PS01186">
    <property type="entry name" value="EGF_2"/>
    <property type="match status" value="1"/>
</dbReference>
<dbReference type="Pfam" id="PF01390">
    <property type="entry name" value="SEA"/>
    <property type="match status" value="1"/>
</dbReference>
<dbReference type="InterPro" id="IPR051022">
    <property type="entry name" value="Notch_Cell-Fate_Det"/>
</dbReference>
<dbReference type="SUPFAM" id="SSF57196">
    <property type="entry name" value="EGF/Laminin"/>
    <property type="match status" value="1"/>
</dbReference>
<dbReference type="InterPro" id="IPR036364">
    <property type="entry name" value="SEA_dom_sf"/>
</dbReference>
<dbReference type="FunFam" id="2.10.25.10:FF:000063">
    <property type="entry name" value="Slit guidance ligand 2"/>
    <property type="match status" value="1"/>
</dbReference>
<dbReference type="Pfam" id="PF00008">
    <property type="entry name" value="EGF"/>
    <property type="match status" value="1"/>
</dbReference>
<keyword evidence="3 4" id="KW-1015">Disulfide bond</keyword>